<proteinExistence type="inferred from homology"/>
<reference evidence="13" key="1">
    <citation type="submission" date="2020-10" db="EMBL/GenBank/DDBJ databases">
        <authorList>
            <person name="Gilroy R."/>
        </authorList>
    </citation>
    <scope>NUCLEOTIDE SEQUENCE</scope>
    <source>
        <strain evidence="13">10532</strain>
    </source>
</reference>
<dbReference type="EC" id="2.3.1.51" evidence="5 11"/>
<evidence type="ECO:0000256" key="7">
    <source>
        <dbReference type="ARBA" id="ARBA00022516"/>
    </source>
</evidence>
<evidence type="ECO:0000256" key="5">
    <source>
        <dbReference type="ARBA" id="ARBA00013211"/>
    </source>
</evidence>
<evidence type="ECO:0000256" key="9">
    <source>
        <dbReference type="ARBA" id="ARBA00023098"/>
    </source>
</evidence>
<protein>
    <recommendedName>
        <fullName evidence="6 11">1-acyl-sn-glycerol-3-phosphate acyltransferase</fullName>
        <ecNumber evidence="5 11">2.3.1.51</ecNumber>
    </recommendedName>
</protein>
<dbReference type="SMART" id="SM00563">
    <property type="entry name" value="PlsC"/>
    <property type="match status" value="1"/>
</dbReference>
<gene>
    <name evidence="13" type="ORF">IAA81_08205</name>
</gene>
<evidence type="ECO:0000313" key="14">
    <source>
        <dbReference type="Proteomes" id="UP000823638"/>
    </source>
</evidence>
<dbReference type="EMBL" id="JADIMM010000093">
    <property type="protein sequence ID" value="MBO8458188.1"/>
    <property type="molecule type" value="Genomic_DNA"/>
</dbReference>
<evidence type="ECO:0000256" key="8">
    <source>
        <dbReference type="ARBA" id="ARBA00022679"/>
    </source>
</evidence>
<evidence type="ECO:0000256" key="1">
    <source>
        <dbReference type="ARBA" id="ARBA00001141"/>
    </source>
</evidence>
<reference evidence="13" key="2">
    <citation type="journal article" date="2021" name="PeerJ">
        <title>Extensive microbial diversity within the chicken gut microbiome revealed by metagenomics and culture.</title>
        <authorList>
            <person name="Gilroy R."/>
            <person name="Ravi A."/>
            <person name="Getino M."/>
            <person name="Pursley I."/>
            <person name="Horton D.L."/>
            <person name="Alikhan N.F."/>
            <person name="Baker D."/>
            <person name="Gharbi K."/>
            <person name="Hall N."/>
            <person name="Watson M."/>
            <person name="Adriaenssens E.M."/>
            <person name="Foster-Nyarko E."/>
            <person name="Jarju S."/>
            <person name="Secka A."/>
            <person name="Antonio M."/>
            <person name="Oren A."/>
            <person name="Chaudhuri R.R."/>
            <person name="La Ragione R."/>
            <person name="Hildebrand F."/>
            <person name="Pallen M.J."/>
        </authorList>
    </citation>
    <scope>NUCLEOTIDE SEQUENCE</scope>
    <source>
        <strain evidence="13">10532</strain>
    </source>
</reference>
<feature type="domain" description="Phospholipid/glycerol acyltransferase" evidence="12">
    <location>
        <begin position="74"/>
        <end position="188"/>
    </location>
</feature>
<organism evidence="13 14">
    <name type="scientific">Candidatus Gallitreponema excrementavium</name>
    <dbReference type="NCBI Taxonomy" id="2840840"/>
    <lineage>
        <taxon>Bacteria</taxon>
        <taxon>Pseudomonadati</taxon>
        <taxon>Spirochaetota</taxon>
        <taxon>Spirochaetia</taxon>
        <taxon>Spirochaetales</taxon>
        <taxon>Candidatus Gallitreponema</taxon>
    </lineage>
</organism>
<comment type="domain">
    <text evidence="11">The HXXXXD motif is essential for acyltransferase activity and may constitute the binding site for the phosphate moiety of the glycerol-3-phosphate.</text>
</comment>
<dbReference type="InterPro" id="IPR002123">
    <property type="entry name" value="Plipid/glycerol_acylTrfase"/>
</dbReference>
<dbReference type="Proteomes" id="UP000823638">
    <property type="component" value="Unassembled WGS sequence"/>
</dbReference>
<dbReference type="InterPro" id="IPR004552">
    <property type="entry name" value="AGP_acyltrans"/>
</dbReference>
<evidence type="ECO:0000256" key="11">
    <source>
        <dbReference type="RuleBase" id="RU361267"/>
    </source>
</evidence>
<evidence type="ECO:0000256" key="2">
    <source>
        <dbReference type="ARBA" id="ARBA00004728"/>
    </source>
</evidence>
<dbReference type="GO" id="GO:0016020">
    <property type="term" value="C:membrane"/>
    <property type="evidence" value="ECO:0007669"/>
    <property type="project" value="InterPro"/>
</dbReference>
<dbReference type="AlphaFoldDB" id="A0A9D9HQW2"/>
<comment type="similarity">
    <text evidence="4 11">Belongs to the 1-acyl-sn-glycerol-3-phosphate acyltransferase family.</text>
</comment>
<name>A0A9D9HQW2_9SPIR</name>
<dbReference type="GO" id="GO:0006654">
    <property type="term" value="P:phosphatidic acid biosynthetic process"/>
    <property type="evidence" value="ECO:0007669"/>
    <property type="project" value="TreeGrafter"/>
</dbReference>
<dbReference type="NCBIfam" id="TIGR00530">
    <property type="entry name" value="AGP_acyltrn"/>
    <property type="match status" value="1"/>
</dbReference>
<dbReference type="GO" id="GO:0003841">
    <property type="term" value="F:1-acylglycerol-3-phosphate O-acyltransferase activity"/>
    <property type="evidence" value="ECO:0007669"/>
    <property type="project" value="UniProtKB-UniRule"/>
</dbReference>
<keyword evidence="7 11" id="KW-0444">Lipid biosynthesis</keyword>
<evidence type="ECO:0000256" key="4">
    <source>
        <dbReference type="ARBA" id="ARBA00008655"/>
    </source>
</evidence>
<dbReference type="PANTHER" id="PTHR10434">
    <property type="entry name" value="1-ACYL-SN-GLYCEROL-3-PHOSPHATE ACYLTRANSFERASE"/>
    <property type="match status" value="1"/>
</dbReference>
<sequence>MFRMIAFFIKMFFYLIKSLPPMKKALKLDKQGLKKERDELIFPYVQDWAGFCIRETKSTVEVRGIENLPQSGAMVFIGNHQGNMDIPILLSSIPRPIAFISKIEILKIPIISKWMKLMQCVFLDRKSMKKSVEAMHEAVEKVKEGYSMVIFPEGTRSKGGPVKDFKAGSFKLAFQAEAPIVPVTIDGSWRIYEEHKSLRSGKVTLTIHPAVNTKGLTKEEQQEIPKKVRETVVSALS</sequence>
<dbReference type="SUPFAM" id="SSF69593">
    <property type="entry name" value="Glycerol-3-phosphate (1)-acyltransferase"/>
    <property type="match status" value="1"/>
</dbReference>
<keyword evidence="11" id="KW-1208">Phospholipid metabolism</keyword>
<keyword evidence="10 11" id="KW-0012">Acyltransferase</keyword>
<evidence type="ECO:0000256" key="3">
    <source>
        <dbReference type="ARBA" id="ARBA00005189"/>
    </source>
</evidence>
<comment type="caution">
    <text evidence="13">The sequence shown here is derived from an EMBL/GenBank/DDBJ whole genome shotgun (WGS) entry which is preliminary data.</text>
</comment>
<evidence type="ECO:0000256" key="6">
    <source>
        <dbReference type="ARBA" id="ARBA00016139"/>
    </source>
</evidence>
<keyword evidence="9 11" id="KW-0443">Lipid metabolism</keyword>
<keyword evidence="11" id="KW-0594">Phospholipid biosynthesis</keyword>
<dbReference type="PANTHER" id="PTHR10434:SF64">
    <property type="entry name" value="1-ACYL-SN-GLYCEROL-3-PHOSPHATE ACYLTRANSFERASE-RELATED"/>
    <property type="match status" value="1"/>
</dbReference>
<comment type="pathway">
    <text evidence="2">Phospholipid metabolism; CDP-diacylglycerol biosynthesis; CDP-diacylglycerol from sn-glycerol 3-phosphate: step 2/3.</text>
</comment>
<comment type="pathway">
    <text evidence="3">Lipid metabolism.</text>
</comment>
<dbReference type="CDD" id="cd07989">
    <property type="entry name" value="LPLAT_AGPAT-like"/>
    <property type="match status" value="1"/>
</dbReference>
<evidence type="ECO:0000256" key="10">
    <source>
        <dbReference type="ARBA" id="ARBA00023315"/>
    </source>
</evidence>
<comment type="catalytic activity">
    <reaction evidence="1 11">
        <text>a 1-acyl-sn-glycero-3-phosphate + an acyl-CoA = a 1,2-diacyl-sn-glycero-3-phosphate + CoA</text>
        <dbReference type="Rhea" id="RHEA:19709"/>
        <dbReference type="ChEBI" id="CHEBI:57287"/>
        <dbReference type="ChEBI" id="CHEBI:57970"/>
        <dbReference type="ChEBI" id="CHEBI:58342"/>
        <dbReference type="ChEBI" id="CHEBI:58608"/>
        <dbReference type="EC" id="2.3.1.51"/>
    </reaction>
</comment>
<keyword evidence="8 11" id="KW-0808">Transferase</keyword>
<dbReference type="Pfam" id="PF01553">
    <property type="entry name" value="Acyltransferase"/>
    <property type="match status" value="1"/>
</dbReference>
<evidence type="ECO:0000313" key="13">
    <source>
        <dbReference type="EMBL" id="MBO8458188.1"/>
    </source>
</evidence>
<evidence type="ECO:0000259" key="12">
    <source>
        <dbReference type="SMART" id="SM00563"/>
    </source>
</evidence>
<accession>A0A9D9HQW2</accession>